<protein>
    <recommendedName>
        <fullName evidence="4">DoxX family membrane protein</fullName>
    </recommendedName>
</protein>
<evidence type="ECO:0008006" key="4">
    <source>
        <dbReference type="Google" id="ProtNLM"/>
    </source>
</evidence>
<dbReference type="RefSeq" id="WP_195171243.1">
    <property type="nucleotide sequence ID" value="NZ_CP062983.1"/>
</dbReference>
<evidence type="ECO:0000313" key="3">
    <source>
        <dbReference type="Proteomes" id="UP000594468"/>
    </source>
</evidence>
<dbReference type="PANTHER" id="PTHR36974:SF1">
    <property type="entry name" value="DOXX FAMILY MEMBRANE PROTEIN"/>
    <property type="match status" value="1"/>
</dbReference>
<feature type="transmembrane region" description="Helical" evidence="1">
    <location>
        <begin position="82"/>
        <end position="101"/>
    </location>
</feature>
<organism evidence="2 3">
    <name type="scientific">Phototrophicus methaneseepsis</name>
    <dbReference type="NCBI Taxonomy" id="2710758"/>
    <lineage>
        <taxon>Bacteria</taxon>
        <taxon>Bacillati</taxon>
        <taxon>Chloroflexota</taxon>
        <taxon>Candidatus Thermofontia</taxon>
        <taxon>Phototrophicales</taxon>
        <taxon>Phototrophicaceae</taxon>
        <taxon>Phototrophicus</taxon>
    </lineage>
</organism>
<dbReference type="AlphaFoldDB" id="A0A7S8IE11"/>
<keyword evidence="1" id="KW-1133">Transmembrane helix</keyword>
<dbReference type="EMBL" id="CP062983">
    <property type="protein sequence ID" value="QPC83175.1"/>
    <property type="molecule type" value="Genomic_DNA"/>
</dbReference>
<keyword evidence="1" id="KW-0472">Membrane</keyword>
<evidence type="ECO:0000313" key="2">
    <source>
        <dbReference type="EMBL" id="QPC83175.1"/>
    </source>
</evidence>
<name>A0A7S8IE11_9CHLR</name>
<accession>A0A7S8IE11</accession>
<feature type="transmembrane region" description="Helical" evidence="1">
    <location>
        <begin position="57"/>
        <end position="75"/>
    </location>
</feature>
<keyword evidence="3" id="KW-1185">Reference proteome</keyword>
<evidence type="ECO:0000256" key="1">
    <source>
        <dbReference type="SAM" id="Phobius"/>
    </source>
</evidence>
<reference evidence="2 3" key="1">
    <citation type="submission" date="2020-02" db="EMBL/GenBank/DDBJ databases">
        <authorList>
            <person name="Zheng R.K."/>
            <person name="Sun C.M."/>
        </authorList>
    </citation>
    <scope>NUCLEOTIDE SEQUENCE [LARGE SCALE GENOMIC DNA]</scope>
    <source>
        <strain evidence="3">rifampicinis</strain>
    </source>
</reference>
<dbReference type="KEGG" id="pmet:G4Y79_02020"/>
<sequence length="147" mass="16260">MTSEAQMSAPKTSPFQTAGRLLLGFFLLFAGISHLSWARDEFLAQVPDWVPLDKDLVVVLSGIVEVSLGGSLVALPGHRVTVGWVVAAFFVAIFPGNISQYVNRIDAFGLDTDQARLIRLFFQPLLVIWALWSTGAWQAWRRSRSNA</sequence>
<gene>
    <name evidence="2" type="ORF">G4Y79_02020</name>
</gene>
<proteinExistence type="predicted"/>
<dbReference type="Proteomes" id="UP000594468">
    <property type="component" value="Chromosome"/>
</dbReference>
<dbReference type="PANTHER" id="PTHR36974">
    <property type="entry name" value="MEMBRANE PROTEIN-RELATED"/>
    <property type="match status" value="1"/>
</dbReference>
<feature type="transmembrane region" description="Helical" evidence="1">
    <location>
        <begin position="121"/>
        <end position="140"/>
    </location>
</feature>
<keyword evidence="1" id="KW-0812">Transmembrane</keyword>